<evidence type="ECO:0000256" key="1">
    <source>
        <dbReference type="SAM" id="MobiDB-lite"/>
    </source>
</evidence>
<feature type="region of interest" description="Disordered" evidence="1">
    <location>
        <begin position="1"/>
        <end position="21"/>
    </location>
</feature>
<proteinExistence type="predicted"/>
<name>U4LDA0_PYROM</name>
<evidence type="ECO:0000313" key="2">
    <source>
        <dbReference type="EMBL" id="CCX30094.1"/>
    </source>
</evidence>
<dbReference type="EMBL" id="HF935418">
    <property type="protein sequence ID" value="CCX30094.1"/>
    <property type="molecule type" value="Genomic_DNA"/>
</dbReference>
<dbReference type="Proteomes" id="UP000018144">
    <property type="component" value="Unassembled WGS sequence"/>
</dbReference>
<accession>U4LDA0</accession>
<protein>
    <submittedName>
        <fullName evidence="2">Uncharacterized protein</fullName>
    </submittedName>
</protein>
<dbReference type="AlphaFoldDB" id="U4LDA0"/>
<gene>
    <name evidence="2" type="ORF">PCON_08120</name>
</gene>
<sequence>MPHRMTTPEMMVTEMPSSPEEPIYNHVNHPTIQRKYGKICKVCRVPAGQGKHRIRCTYAVPKEDVWAVDCCQCRSSQKDDETHCKLCEHKLCGECIAECGCAGGKGGHYLHHTDKTDRIKAI</sequence>
<evidence type="ECO:0000313" key="3">
    <source>
        <dbReference type="Proteomes" id="UP000018144"/>
    </source>
</evidence>
<feature type="compositionally biased region" description="Low complexity" evidence="1">
    <location>
        <begin position="1"/>
        <end position="16"/>
    </location>
</feature>
<organism evidence="2 3">
    <name type="scientific">Pyronema omphalodes (strain CBS 100304)</name>
    <name type="common">Pyronema confluens</name>
    <dbReference type="NCBI Taxonomy" id="1076935"/>
    <lineage>
        <taxon>Eukaryota</taxon>
        <taxon>Fungi</taxon>
        <taxon>Dikarya</taxon>
        <taxon>Ascomycota</taxon>
        <taxon>Pezizomycotina</taxon>
        <taxon>Pezizomycetes</taxon>
        <taxon>Pezizales</taxon>
        <taxon>Pyronemataceae</taxon>
        <taxon>Pyronema</taxon>
    </lineage>
</organism>
<keyword evidence="3" id="KW-1185">Reference proteome</keyword>
<reference evidence="2 3" key="1">
    <citation type="journal article" date="2013" name="PLoS Genet.">
        <title>The genome and development-dependent transcriptomes of Pyronema confluens: a window into fungal evolution.</title>
        <authorList>
            <person name="Traeger S."/>
            <person name="Altegoer F."/>
            <person name="Freitag M."/>
            <person name="Gabaldon T."/>
            <person name="Kempken F."/>
            <person name="Kumar A."/>
            <person name="Marcet-Houben M."/>
            <person name="Poggeler S."/>
            <person name="Stajich J.E."/>
            <person name="Nowrousian M."/>
        </authorList>
    </citation>
    <scope>NUCLEOTIDE SEQUENCE [LARGE SCALE GENOMIC DNA]</scope>
    <source>
        <strain evidence="3">CBS 100304</strain>
        <tissue evidence="2">Vegetative mycelium</tissue>
    </source>
</reference>